<comment type="caution">
    <text evidence="13">The sequence shown here is derived from an EMBL/GenBank/DDBJ whole genome shotgun (WGS) entry which is preliminary data.</text>
</comment>
<feature type="domain" description="Histidine kinase" evidence="8">
    <location>
        <begin position="1393"/>
        <end position="1608"/>
    </location>
</feature>
<dbReference type="InterPro" id="IPR022641">
    <property type="entry name" value="CheR_N"/>
</dbReference>
<dbReference type="InterPro" id="IPR000780">
    <property type="entry name" value="CheR_MeTrfase"/>
</dbReference>
<dbReference type="InterPro" id="IPR036890">
    <property type="entry name" value="HATPase_C_sf"/>
</dbReference>
<feature type="active site" evidence="6">
    <location>
        <position position="54"/>
    </location>
</feature>
<dbReference type="InterPro" id="IPR036097">
    <property type="entry name" value="HisK_dim/P_sf"/>
</dbReference>
<evidence type="ECO:0000313" key="14">
    <source>
        <dbReference type="Proteomes" id="UP000537718"/>
    </source>
</evidence>
<dbReference type="PROSITE" id="PS50112">
    <property type="entry name" value="PAS"/>
    <property type="match status" value="2"/>
</dbReference>
<dbReference type="InterPro" id="IPR035909">
    <property type="entry name" value="CheB_C"/>
</dbReference>
<evidence type="ECO:0000259" key="11">
    <source>
        <dbReference type="PROSITE" id="PS50122"/>
    </source>
</evidence>
<dbReference type="SUPFAM" id="SSF53335">
    <property type="entry name" value="S-adenosyl-L-methionine-dependent methyltransferases"/>
    <property type="match status" value="1"/>
</dbReference>
<dbReference type="InterPro" id="IPR000673">
    <property type="entry name" value="Sig_transdc_resp-reg_Me-estase"/>
</dbReference>
<feature type="active site" evidence="6">
    <location>
        <position position="146"/>
    </location>
</feature>
<dbReference type="PRINTS" id="PR00996">
    <property type="entry name" value="CHERMTFRASE"/>
</dbReference>
<evidence type="ECO:0000259" key="12">
    <source>
        <dbReference type="PROSITE" id="PS50123"/>
    </source>
</evidence>
<evidence type="ECO:0000256" key="2">
    <source>
        <dbReference type="ARBA" id="ARBA00012438"/>
    </source>
</evidence>
<dbReference type="GO" id="GO:0005737">
    <property type="term" value="C:cytoplasm"/>
    <property type="evidence" value="ECO:0007669"/>
    <property type="project" value="InterPro"/>
</dbReference>
<dbReference type="PROSITE" id="PS50123">
    <property type="entry name" value="CHER"/>
    <property type="match status" value="1"/>
</dbReference>
<dbReference type="Pfam" id="PF01339">
    <property type="entry name" value="CheB_methylest"/>
    <property type="match status" value="1"/>
</dbReference>
<dbReference type="InterPro" id="IPR001610">
    <property type="entry name" value="PAC"/>
</dbReference>
<gene>
    <name evidence="13" type="ORF">HDE69_000559</name>
</gene>
<feature type="active site" evidence="6">
    <location>
        <position position="27"/>
    </location>
</feature>
<dbReference type="Gene3D" id="3.40.50.180">
    <property type="entry name" value="Methylesterase CheB, C-terminal domain"/>
    <property type="match status" value="1"/>
</dbReference>
<dbReference type="RefSeq" id="WP_260319707.1">
    <property type="nucleotide sequence ID" value="NZ_JACHCF010000001.1"/>
</dbReference>
<dbReference type="Gene3D" id="1.10.287.130">
    <property type="match status" value="1"/>
</dbReference>
<accession>A0A7W9DHV8</accession>
<dbReference type="SMART" id="SM00388">
    <property type="entry name" value="HisKA"/>
    <property type="match status" value="1"/>
</dbReference>
<keyword evidence="6 13" id="KW-0378">Hydrolase</keyword>
<dbReference type="PROSITE" id="PS50122">
    <property type="entry name" value="CHEB"/>
    <property type="match status" value="1"/>
</dbReference>
<evidence type="ECO:0000259" key="9">
    <source>
        <dbReference type="PROSITE" id="PS50112"/>
    </source>
</evidence>
<feature type="domain" description="CheR-type methyltransferase" evidence="12">
    <location>
        <begin position="219"/>
        <end position="458"/>
    </location>
</feature>
<dbReference type="GO" id="GO:0000155">
    <property type="term" value="F:phosphorelay sensor kinase activity"/>
    <property type="evidence" value="ECO:0007669"/>
    <property type="project" value="InterPro"/>
</dbReference>
<name>A0A7W9DHV8_9SPHI</name>
<evidence type="ECO:0000259" key="10">
    <source>
        <dbReference type="PROSITE" id="PS50113"/>
    </source>
</evidence>
<dbReference type="EMBL" id="JACHCF010000001">
    <property type="protein sequence ID" value="MBB5619523.1"/>
    <property type="molecule type" value="Genomic_DNA"/>
</dbReference>
<dbReference type="Gene3D" id="3.40.50.150">
    <property type="entry name" value="Vaccinia Virus protein VP39"/>
    <property type="match status" value="1"/>
</dbReference>
<evidence type="ECO:0000256" key="1">
    <source>
        <dbReference type="ARBA" id="ARBA00000085"/>
    </source>
</evidence>
<dbReference type="SMART" id="SM00387">
    <property type="entry name" value="HATPase_c"/>
    <property type="match status" value="1"/>
</dbReference>
<keyword evidence="7" id="KW-0175">Coiled coil</keyword>
<dbReference type="CDD" id="cd00075">
    <property type="entry name" value="HATPase"/>
    <property type="match status" value="1"/>
</dbReference>
<dbReference type="InterPro" id="IPR000700">
    <property type="entry name" value="PAS-assoc_C"/>
</dbReference>
<keyword evidence="4 13" id="KW-0808">Transferase</keyword>
<feature type="domain" description="PAC" evidence="10">
    <location>
        <begin position="1069"/>
        <end position="1121"/>
    </location>
</feature>
<feature type="domain" description="PAS" evidence="9">
    <location>
        <begin position="993"/>
        <end position="1065"/>
    </location>
</feature>
<dbReference type="InterPro" id="IPR050903">
    <property type="entry name" value="Bact_Chemotaxis_MeTrfase"/>
</dbReference>
<dbReference type="GO" id="GO:0000156">
    <property type="term" value="F:phosphorelay response regulator activity"/>
    <property type="evidence" value="ECO:0007669"/>
    <property type="project" value="InterPro"/>
</dbReference>
<keyword evidence="13" id="KW-0489">Methyltransferase</keyword>
<dbReference type="InterPro" id="IPR013655">
    <property type="entry name" value="PAS_fold_3"/>
</dbReference>
<dbReference type="InterPro" id="IPR005467">
    <property type="entry name" value="His_kinase_dom"/>
</dbReference>
<dbReference type="CDD" id="cd00130">
    <property type="entry name" value="PAS"/>
    <property type="match status" value="2"/>
</dbReference>
<evidence type="ECO:0000256" key="4">
    <source>
        <dbReference type="ARBA" id="ARBA00022679"/>
    </source>
</evidence>
<dbReference type="Pfam" id="PF08448">
    <property type="entry name" value="PAS_4"/>
    <property type="match status" value="1"/>
</dbReference>
<dbReference type="InterPro" id="IPR029063">
    <property type="entry name" value="SAM-dependent_MTases_sf"/>
</dbReference>
<dbReference type="GO" id="GO:0006935">
    <property type="term" value="P:chemotaxis"/>
    <property type="evidence" value="ECO:0007669"/>
    <property type="project" value="UniProtKB-UniRule"/>
</dbReference>
<protein>
    <recommendedName>
        <fullName evidence="2">histidine kinase</fullName>
        <ecNumber evidence="2">2.7.13.3</ecNumber>
    </recommendedName>
</protein>
<dbReference type="PROSITE" id="PS50109">
    <property type="entry name" value="HIS_KIN"/>
    <property type="match status" value="1"/>
</dbReference>
<dbReference type="NCBIfam" id="TIGR00229">
    <property type="entry name" value="sensory_box"/>
    <property type="match status" value="2"/>
</dbReference>
<dbReference type="Pfam" id="PF13596">
    <property type="entry name" value="PAS_10"/>
    <property type="match status" value="1"/>
</dbReference>
<feature type="domain" description="PAS" evidence="9">
    <location>
        <begin position="1122"/>
        <end position="1194"/>
    </location>
</feature>
<feature type="domain" description="CheB-type methylesterase" evidence="11">
    <location>
        <begin position="15"/>
        <end position="204"/>
    </location>
</feature>
<sequence>MKTDMRDQQEHSYSKEDAQYIVAIGASAGGLEAIHEFFDNMPQSSDFAFVVIQHLSSDHKSLLVELVSKHTQMQVIEAAHNMLIQQGFVYIIPNNKLMTVSKGRLKLADKSKIKAPNMAVDVFLHTLAKDKKERAIAIILSGTGTDGTKGVQSIKENGGMVLIQDPVTAKFDGMPNSAISLGEADYILSPAKMFQELLNHVNEDPLEVLDHNNVDEGMLDTIFKMVHEQSGNNFNLYKTPTIIRRIGRRMNENGLHTVESYIRFLKDNINEVKILGQDFLIGVTKFFRDKDHFEFLEKTILPDIISNKKDREILKVWVCACSTGQEAYTIAILINECLERAGKTLEVKVFATDIDQKSIEIASKNKYPENIRKEVPAALFKKYFIQEGDFYSVSPVIRKQLVFVKHDVIKSPPFIKNDLVSCRNMLIYMNKTLQEKVLSTLHFSLNKGGYLFLGSSETAHVLKGGISESAEKWKIYQKSGAINYSSFNTYNTSGRLLTSEDKTGKNIPEPAQTPIEKRFNKFIIDELGYAGVFIDKGYVIKEVIGNYKNFLSLPDQKIELNILKMVPKEIAVVLNTALRKVWKENTAVHLNKLRINRNENPSLLNIAIQPPDEAGYTMLTFTAHAADAVPDKDDSNSSPLSSVQYDEYVFELEAELNESRSNLQLAMEEMETTNEELQSTNEELLSANEELQSGNEELQSLNEELYTLNTEHQVKIKELVELNDDLDNYFRSTDIGQVFLDSNLYIRKFNAAAIHIINMIEADIGRSFVQISTNLIAENLITDVSSVLSGGPVIEKEVTLKNGKRSLMRIMPYIRKDKKRDGAVITFVDITHITELNNIISGVFNASLNGILAFTAVRNKEGIIVDFKCTSFNDSALKLLQKDKIELESALLVKQLPELIQGSLFTKYINLVEKGKNIETEFQDAAGSWYKIVAVKMSDGFVATLSDITDQKAAEDRLKKNYNELIIARESLKSLNTELEIKVAERTRELSESEERFNQVSRATNDTIWDWSLVQNTMWRSDNFNSMFGYESTGESSNIGFWFEKIHPEDRKGVQDSVYEAINTNKKQWSAQYRVRKDDGSYAVILDRGSIMHDDFDTPYRMVGSMVDVTKLIETEAKLTSSEEKFEKVFHSNMIGMMFSNIDTGLIADANDVFLRMIGYCKEDLTGGLDWTKITPPEYNQVTEEAMSRLRTEGVCPPYEKEYICKDGSRIFVMIGSALLGKDAETVTYIIDITEQKIAEQKRAELQLQVKNQQEEFYRIFKNAPALITIRRGKDLVYEFTNNKFNEFVGAEDFIGQASAVAHPKYVGSPIAEIEQQVLRTGETYIAKSFNIKYKHPGYGVAEHWFDFTFIPVYTANGLVDGIAFFGFDVTDLLKAQQTTKELMHKKDEFMSIASHELKTPITSIKGFLQLALRFAEKTQQNNQMLTLIGKAEKQIGNLTSLVNDLLDVTKIQAGKMQFNYKHFNIKSTLEECIDDIRHTEDYEIIIDHIDDIQVYGDQHRIEQVVNNFLSNAIKYSPKRRTARVYTELIGDDLKLTVKDFGIGIPQDKIENVFDRFFRVDAVSAMFSGLGLGLYICAEIISRHGGQIGVDSVENEGSEFWFQIPVKGAEKKDE</sequence>
<dbReference type="Pfam" id="PF01739">
    <property type="entry name" value="CheR"/>
    <property type="match status" value="1"/>
</dbReference>
<feature type="coiled-coil region" evidence="7">
    <location>
        <begin position="649"/>
        <end position="711"/>
    </location>
</feature>
<dbReference type="Proteomes" id="UP000537718">
    <property type="component" value="Unassembled WGS sequence"/>
</dbReference>
<organism evidence="13 14">
    <name type="scientific">Pedobacter cryoconitis</name>
    <dbReference type="NCBI Taxonomy" id="188932"/>
    <lineage>
        <taxon>Bacteria</taxon>
        <taxon>Pseudomonadati</taxon>
        <taxon>Bacteroidota</taxon>
        <taxon>Sphingobacteriia</taxon>
        <taxon>Sphingobacteriales</taxon>
        <taxon>Sphingobacteriaceae</taxon>
        <taxon>Pedobacter</taxon>
    </lineage>
</organism>
<dbReference type="SMART" id="SM00138">
    <property type="entry name" value="MeTrc"/>
    <property type="match status" value="1"/>
</dbReference>
<dbReference type="EC" id="2.7.13.3" evidence="2"/>
<dbReference type="GO" id="GO:0032259">
    <property type="term" value="P:methylation"/>
    <property type="evidence" value="ECO:0007669"/>
    <property type="project" value="UniProtKB-KW"/>
</dbReference>
<evidence type="ECO:0000256" key="6">
    <source>
        <dbReference type="PROSITE-ProRule" id="PRU00050"/>
    </source>
</evidence>
<comment type="catalytic activity">
    <reaction evidence="1">
        <text>ATP + protein L-histidine = ADP + protein N-phospho-L-histidine.</text>
        <dbReference type="EC" id="2.7.13.3"/>
    </reaction>
</comment>
<dbReference type="InterPro" id="IPR003661">
    <property type="entry name" value="HisK_dim/P_dom"/>
</dbReference>
<dbReference type="InterPro" id="IPR022642">
    <property type="entry name" value="CheR_C"/>
</dbReference>
<dbReference type="InterPro" id="IPR035965">
    <property type="entry name" value="PAS-like_dom_sf"/>
</dbReference>
<reference evidence="13 14" key="1">
    <citation type="submission" date="2020-08" db="EMBL/GenBank/DDBJ databases">
        <title>Genomic Encyclopedia of Type Strains, Phase IV (KMG-V): Genome sequencing to study the core and pangenomes of soil and plant-associated prokaryotes.</title>
        <authorList>
            <person name="Whitman W."/>
        </authorList>
    </citation>
    <scope>NUCLEOTIDE SEQUENCE [LARGE SCALE GENOMIC DNA]</scope>
    <source>
        <strain evidence="13 14">MP7CTX6</strain>
    </source>
</reference>
<evidence type="ECO:0000313" key="13">
    <source>
        <dbReference type="EMBL" id="MBB5619523.1"/>
    </source>
</evidence>
<dbReference type="InterPro" id="IPR000014">
    <property type="entry name" value="PAS"/>
</dbReference>
<dbReference type="PANTHER" id="PTHR24422:SF27">
    <property type="entry name" value="PROTEIN-GLUTAMATE O-METHYLTRANSFERASE"/>
    <property type="match status" value="1"/>
</dbReference>
<dbReference type="InterPro" id="IPR003594">
    <property type="entry name" value="HATPase_dom"/>
</dbReference>
<evidence type="ECO:0000256" key="5">
    <source>
        <dbReference type="ARBA" id="ARBA00022777"/>
    </source>
</evidence>
<keyword evidence="5" id="KW-0418">Kinase</keyword>
<dbReference type="SUPFAM" id="SSF55785">
    <property type="entry name" value="PYP-like sensor domain (PAS domain)"/>
    <property type="match status" value="4"/>
</dbReference>
<dbReference type="GO" id="GO:0008757">
    <property type="term" value="F:S-adenosylmethionine-dependent methyltransferase activity"/>
    <property type="evidence" value="ECO:0007669"/>
    <property type="project" value="InterPro"/>
</dbReference>
<dbReference type="Pfam" id="PF03705">
    <property type="entry name" value="CheR_N"/>
    <property type="match status" value="1"/>
</dbReference>
<dbReference type="Gene3D" id="3.30.565.10">
    <property type="entry name" value="Histidine kinase-like ATPase, C-terminal domain"/>
    <property type="match status" value="1"/>
</dbReference>
<dbReference type="PROSITE" id="PS50113">
    <property type="entry name" value="PAC"/>
    <property type="match status" value="1"/>
</dbReference>
<dbReference type="SUPFAM" id="SSF47384">
    <property type="entry name" value="Homodimeric domain of signal transducing histidine kinase"/>
    <property type="match status" value="1"/>
</dbReference>
<dbReference type="CDD" id="cd00082">
    <property type="entry name" value="HisKA"/>
    <property type="match status" value="1"/>
</dbReference>
<dbReference type="Pfam" id="PF08447">
    <property type="entry name" value="PAS_3"/>
    <property type="match status" value="1"/>
</dbReference>
<dbReference type="GO" id="GO:0008984">
    <property type="term" value="F:protein-glutamate methylesterase activity"/>
    <property type="evidence" value="ECO:0007669"/>
    <property type="project" value="InterPro"/>
</dbReference>
<dbReference type="Gene3D" id="3.30.450.20">
    <property type="entry name" value="PAS domain"/>
    <property type="match status" value="5"/>
</dbReference>
<evidence type="ECO:0000259" key="8">
    <source>
        <dbReference type="PROSITE" id="PS50109"/>
    </source>
</evidence>
<dbReference type="SUPFAM" id="SSF52738">
    <property type="entry name" value="Methylesterase CheB, C-terminal domain"/>
    <property type="match status" value="1"/>
</dbReference>
<dbReference type="SUPFAM" id="SSF47757">
    <property type="entry name" value="Chemotaxis receptor methyltransferase CheR, N-terminal domain"/>
    <property type="match status" value="1"/>
</dbReference>
<dbReference type="CDD" id="cd16434">
    <property type="entry name" value="CheB-CheR_fusion"/>
    <property type="match status" value="1"/>
</dbReference>
<evidence type="ECO:0000256" key="3">
    <source>
        <dbReference type="ARBA" id="ARBA00022553"/>
    </source>
</evidence>
<dbReference type="SUPFAM" id="SSF55874">
    <property type="entry name" value="ATPase domain of HSP90 chaperone/DNA topoisomerase II/histidine kinase"/>
    <property type="match status" value="1"/>
</dbReference>
<dbReference type="Pfam" id="PF00512">
    <property type="entry name" value="HisKA"/>
    <property type="match status" value="1"/>
</dbReference>
<dbReference type="InterPro" id="IPR013656">
    <property type="entry name" value="PAS_4"/>
</dbReference>
<keyword evidence="6" id="KW-0145">Chemotaxis</keyword>
<dbReference type="Pfam" id="PF02518">
    <property type="entry name" value="HATPase_c"/>
    <property type="match status" value="1"/>
</dbReference>
<dbReference type="SMART" id="SM00091">
    <property type="entry name" value="PAS"/>
    <property type="match status" value="4"/>
</dbReference>
<keyword evidence="3" id="KW-0597">Phosphoprotein</keyword>
<dbReference type="FunFam" id="3.30.565.10:FF:000006">
    <property type="entry name" value="Sensor histidine kinase WalK"/>
    <property type="match status" value="1"/>
</dbReference>
<dbReference type="Pfam" id="PF13426">
    <property type="entry name" value="PAS_9"/>
    <property type="match status" value="1"/>
</dbReference>
<dbReference type="SMART" id="SM00086">
    <property type="entry name" value="PAC"/>
    <property type="match status" value="3"/>
</dbReference>
<evidence type="ECO:0000256" key="7">
    <source>
        <dbReference type="SAM" id="Coils"/>
    </source>
</evidence>
<dbReference type="PANTHER" id="PTHR24422">
    <property type="entry name" value="CHEMOTAXIS PROTEIN METHYLTRANSFERASE"/>
    <property type="match status" value="1"/>
</dbReference>
<proteinExistence type="predicted"/>